<evidence type="ECO:0000256" key="5">
    <source>
        <dbReference type="ARBA" id="ARBA00022801"/>
    </source>
</evidence>
<comment type="cofactor">
    <cofactor evidence="1">
        <name>Zn(2+)</name>
        <dbReference type="ChEBI" id="CHEBI:29105"/>
    </cofactor>
</comment>
<protein>
    <recommendedName>
        <fullName evidence="3">adenosine deaminase</fullName>
        <ecNumber evidence="3">3.5.4.4</ecNumber>
    </recommendedName>
</protein>
<keyword evidence="6" id="KW-0862">Zinc</keyword>
<dbReference type="GO" id="GO:0004000">
    <property type="term" value="F:adenosine deaminase activity"/>
    <property type="evidence" value="ECO:0007669"/>
    <property type="project" value="UniProtKB-ARBA"/>
</dbReference>
<dbReference type="EC" id="3.5.4.4" evidence="3"/>
<dbReference type="GO" id="GO:0005829">
    <property type="term" value="C:cytosol"/>
    <property type="evidence" value="ECO:0007669"/>
    <property type="project" value="TreeGrafter"/>
</dbReference>
<dbReference type="GO" id="GO:0046103">
    <property type="term" value="P:inosine biosynthetic process"/>
    <property type="evidence" value="ECO:0007669"/>
    <property type="project" value="TreeGrafter"/>
</dbReference>
<keyword evidence="5 8" id="KW-0378">Hydrolase</keyword>
<accession>A0A7W7ADK2</accession>
<name>A0A7W7ADK2_9SPHN</name>
<dbReference type="GO" id="GO:0006154">
    <property type="term" value="P:adenosine catabolic process"/>
    <property type="evidence" value="ECO:0007669"/>
    <property type="project" value="TreeGrafter"/>
</dbReference>
<dbReference type="InterPro" id="IPR006330">
    <property type="entry name" value="Ado/ade_deaminase"/>
</dbReference>
<dbReference type="InterPro" id="IPR032466">
    <property type="entry name" value="Metal_Hydrolase"/>
</dbReference>
<evidence type="ECO:0000256" key="4">
    <source>
        <dbReference type="ARBA" id="ARBA00022723"/>
    </source>
</evidence>
<evidence type="ECO:0000313" key="8">
    <source>
        <dbReference type="EMBL" id="MBB4614142.1"/>
    </source>
</evidence>
<dbReference type="EMBL" id="JACHOA010000004">
    <property type="protein sequence ID" value="MBB4614142.1"/>
    <property type="molecule type" value="Genomic_DNA"/>
</dbReference>
<proteinExistence type="inferred from homology"/>
<gene>
    <name evidence="8" type="ORF">GGR37_002428</name>
</gene>
<reference evidence="8 9" key="1">
    <citation type="submission" date="2020-08" db="EMBL/GenBank/DDBJ databases">
        <title>Genomic Encyclopedia of Type Strains, Phase IV (KMG-IV): sequencing the most valuable type-strain genomes for metagenomic binning, comparative biology and taxonomic classification.</title>
        <authorList>
            <person name="Goeker M."/>
        </authorList>
    </citation>
    <scope>NUCLEOTIDE SEQUENCE [LARGE SCALE GENOMIC DNA]</scope>
    <source>
        <strain evidence="8 9">DSM 17507</strain>
    </source>
</reference>
<evidence type="ECO:0000256" key="6">
    <source>
        <dbReference type="ARBA" id="ARBA00022833"/>
    </source>
</evidence>
<evidence type="ECO:0000313" key="9">
    <source>
        <dbReference type="Proteomes" id="UP000538566"/>
    </source>
</evidence>
<comment type="caution">
    <text evidence="8">The sequence shown here is derived from an EMBL/GenBank/DDBJ whole genome shotgun (WGS) entry which is preliminary data.</text>
</comment>
<dbReference type="Proteomes" id="UP000538566">
    <property type="component" value="Unassembled WGS sequence"/>
</dbReference>
<dbReference type="Gene3D" id="3.20.20.140">
    <property type="entry name" value="Metal-dependent hydrolases"/>
    <property type="match status" value="1"/>
</dbReference>
<dbReference type="OrthoDB" id="105475at2"/>
<organism evidence="8 9">
    <name type="scientific">Novosphingobium taihuense</name>
    <dbReference type="NCBI Taxonomy" id="260085"/>
    <lineage>
        <taxon>Bacteria</taxon>
        <taxon>Pseudomonadati</taxon>
        <taxon>Pseudomonadota</taxon>
        <taxon>Alphaproteobacteria</taxon>
        <taxon>Sphingomonadales</taxon>
        <taxon>Sphingomonadaceae</taxon>
        <taxon>Novosphingobium</taxon>
    </lineage>
</organism>
<dbReference type="SUPFAM" id="SSF51556">
    <property type="entry name" value="Metallo-dependent hydrolases"/>
    <property type="match status" value="1"/>
</dbReference>
<dbReference type="InterPro" id="IPR001365">
    <property type="entry name" value="A_deaminase_dom"/>
</dbReference>
<dbReference type="PANTHER" id="PTHR11409">
    <property type="entry name" value="ADENOSINE DEAMINASE"/>
    <property type="match status" value="1"/>
</dbReference>
<dbReference type="AlphaFoldDB" id="A0A7W7ADK2"/>
<dbReference type="Pfam" id="PF00962">
    <property type="entry name" value="A_deaminase"/>
    <property type="match status" value="1"/>
</dbReference>
<sequence length="522" mass="55557">MAGVKTAAGWRAHMRGAAVFAVLALGISPALAETLPLDPAREAAVAALIDKARASPPALRVLLRGMPKGGDLHNHLGGAIYAEDFLEWAGDKGFCVKADGLSVEPPPCPAERTIARFSVADEFGYDRLVNAMSTRGWQRGVGRNDVSGHNQFFGSFSRFGPIAGENAKMLAAARRIAAGDNLSYLELDHNTTTLSASFAAAPAGELDAAGLEARYAAEVKALAPLIPAARKELDADEAEAGKAMACGTPRAEPGCKVAVHYLFQAMRALPPTYVYRSLILGFLMVEADPRFVGVNIVMPEDAYPARRDYRLHMAMIRLLAKKHPSVKLTLHAGEVTLGLVPPQDLRDHIEQAVAAGAKRIGHGTGIAFEDNAEATMARMAREGVAVEINLSSNDVILGVKGADHPLNLYRAHGVPVVLSTDDQGVLRSDMTNEYVRAVTEQGLGYAELKKIARAGLHYAFLPGEALWADVAGLKPVAACADLAAPSCAKFLSANEKARLQADLEQRFAAYETVRLARAAGEN</sequence>
<dbReference type="GO" id="GO:0043103">
    <property type="term" value="P:hypoxanthine salvage"/>
    <property type="evidence" value="ECO:0007669"/>
    <property type="project" value="TreeGrafter"/>
</dbReference>
<dbReference type="PANTHER" id="PTHR11409:SF43">
    <property type="entry name" value="ADENOSINE DEAMINASE"/>
    <property type="match status" value="1"/>
</dbReference>
<dbReference type="GO" id="GO:0046872">
    <property type="term" value="F:metal ion binding"/>
    <property type="evidence" value="ECO:0007669"/>
    <property type="project" value="UniProtKB-KW"/>
</dbReference>
<evidence type="ECO:0000256" key="1">
    <source>
        <dbReference type="ARBA" id="ARBA00001947"/>
    </source>
</evidence>
<evidence type="ECO:0000256" key="2">
    <source>
        <dbReference type="ARBA" id="ARBA00006676"/>
    </source>
</evidence>
<evidence type="ECO:0000256" key="3">
    <source>
        <dbReference type="ARBA" id="ARBA00012784"/>
    </source>
</evidence>
<keyword evidence="4" id="KW-0479">Metal-binding</keyword>
<keyword evidence="9" id="KW-1185">Reference proteome</keyword>
<evidence type="ECO:0000259" key="7">
    <source>
        <dbReference type="Pfam" id="PF00962"/>
    </source>
</evidence>
<feature type="domain" description="Adenosine deaminase" evidence="7">
    <location>
        <begin position="228"/>
        <end position="464"/>
    </location>
</feature>
<dbReference type="RefSeq" id="WP_144903853.1">
    <property type="nucleotide sequence ID" value="NZ_JACHOA010000004.1"/>
</dbReference>
<comment type="similarity">
    <text evidence="2">Belongs to the metallo-dependent hydrolases superfamily. Adenosine and AMP deaminases family.</text>
</comment>